<dbReference type="SMART" id="SM00222">
    <property type="entry name" value="Sec7"/>
    <property type="match status" value="1"/>
</dbReference>
<dbReference type="GO" id="GO:0005085">
    <property type="term" value="F:guanyl-nucleotide exchange factor activity"/>
    <property type="evidence" value="ECO:0007669"/>
    <property type="project" value="InterPro"/>
</dbReference>
<evidence type="ECO:0000256" key="2">
    <source>
        <dbReference type="SAM" id="MobiDB-lite"/>
    </source>
</evidence>
<feature type="compositionally biased region" description="Low complexity" evidence="2">
    <location>
        <begin position="941"/>
        <end position="954"/>
    </location>
</feature>
<feature type="coiled-coil region" evidence="1">
    <location>
        <begin position="1243"/>
        <end position="1270"/>
    </location>
</feature>
<dbReference type="EMBL" id="CACVBS010000038">
    <property type="protein sequence ID" value="CAA7263177.1"/>
    <property type="molecule type" value="Genomic_DNA"/>
</dbReference>
<gene>
    <name evidence="4" type="ORF">AAE3_LOCUS5479</name>
</gene>
<feature type="region of interest" description="Disordered" evidence="2">
    <location>
        <begin position="941"/>
        <end position="961"/>
    </location>
</feature>
<proteinExistence type="predicted"/>
<dbReference type="Gene3D" id="2.30.29.30">
    <property type="entry name" value="Pleckstrin-homology domain (PH domain)/Phosphotyrosine-binding domain (PTB)"/>
    <property type="match status" value="1"/>
</dbReference>
<feature type="domain" description="SEC7" evidence="3">
    <location>
        <begin position="606"/>
        <end position="782"/>
    </location>
</feature>
<feature type="compositionally biased region" description="Basic and acidic residues" evidence="2">
    <location>
        <begin position="470"/>
        <end position="480"/>
    </location>
</feature>
<feature type="compositionally biased region" description="Polar residues" evidence="2">
    <location>
        <begin position="17"/>
        <end position="39"/>
    </location>
</feature>
<dbReference type="InterPro" id="IPR011993">
    <property type="entry name" value="PH-like_dom_sf"/>
</dbReference>
<keyword evidence="5" id="KW-1185">Reference proteome</keyword>
<feature type="compositionally biased region" description="Polar residues" evidence="2">
    <location>
        <begin position="767"/>
        <end position="789"/>
    </location>
</feature>
<reference evidence="4 5" key="1">
    <citation type="submission" date="2020-01" db="EMBL/GenBank/DDBJ databases">
        <authorList>
            <person name="Gupta K D."/>
        </authorList>
    </citation>
    <scope>NUCLEOTIDE SEQUENCE [LARGE SCALE GENOMIC DNA]</scope>
</reference>
<feature type="region of interest" description="Disordered" evidence="2">
    <location>
        <begin position="1"/>
        <end position="335"/>
    </location>
</feature>
<dbReference type="InterPro" id="IPR041681">
    <property type="entry name" value="PH_9"/>
</dbReference>
<name>A0A8S0XQP0_CYCAE</name>
<feature type="compositionally biased region" description="Low complexity" evidence="2">
    <location>
        <begin position="186"/>
        <end position="200"/>
    </location>
</feature>
<dbReference type="OrthoDB" id="2157641at2759"/>
<evidence type="ECO:0000313" key="5">
    <source>
        <dbReference type="Proteomes" id="UP000467700"/>
    </source>
</evidence>
<dbReference type="CDD" id="cd00171">
    <property type="entry name" value="Sec7"/>
    <property type="match status" value="1"/>
</dbReference>
<feature type="compositionally biased region" description="Polar residues" evidence="2">
    <location>
        <begin position="827"/>
        <end position="859"/>
    </location>
</feature>
<feature type="region of interest" description="Disordered" evidence="2">
    <location>
        <begin position="767"/>
        <end position="804"/>
    </location>
</feature>
<feature type="compositionally biased region" description="Low complexity" evidence="2">
    <location>
        <begin position="94"/>
        <end position="108"/>
    </location>
</feature>
<dbReference type="SMART" id="SM00233">
    <property type="entry name" value="PH"/>
    <property type="match status" value="1"/>
</dbReference>
<dbReference type="GO" id="GO:0032012">
    <property type="term" value="P:regulation of ARF protein signal transduction"/>
    <property type="evidence" value="ECO:0007669"/>
    <property type="project" value="InterPro"/>
</dbReference>
<feature type="region of interest" description="Disordered" evidence="2">
    <location>
        <begin position="352"/>
        <end position="421"/>
    </location>
</feature>
<dbReference type="InterPro" id="IPR000904">
    <property type="entry name" value="Sec7_dom"/>
</dbReference>
<dbReference type="InterPro" id="IPR035999">
    <property type="entry name" value="Sec7_dom_sf"/>
</dbReference>
<feature type="compositionally biased region" description="Low complexity" evidence="2">
    <location>
        <begin position="263"/>
        <end position="279"/>
    </location>
</feature>
<feature type="compositionally biased region" description="Low complexity" evidence="2">
    <location>
        <begin position="893"/>
        <end position="903"/>
    </location>
</feature>
<dbReference type="InterPro" id="IPR023394">
    <property type="entry name" value="Sec7_C_sf"/>
</dbReference>
<protein>
    <recommendedName>
        <fullName evidence="3">SEC7 domain-containing protein</fullName>
    </recommendedName>
</protein>
<feature type="region of interest" description="Disordered" evidence="2">
    <location>
        <begin position="822"/>
        <end position="864"/>
    </location>
</feature>
<evidence type="ECO:0000259" key="3">
    <source>
        <dbReference type="PROSITE" id="PS50190"/>
    </source>
</evidence>
<evidence type="ECO:0000313" key="4">
    <source>
        <dbReference type="EMBL" id="CAA7263177.1"/>
    </source>
</evidence>
<dbReference type="InterPro" id="IPR001849">
    <property type="entry name" value="PH_domain"/>
</dbReference>
<evidence type="ECO:0000256" key="1">
    <source>
        <dbReference type="SAM" id="Coils"/>
    </source>
</evidence>
<feature type="region of interest" description="Disordered" evidence="2">
    <location>
        <begin position="434"/>
        <end position="624"/>
    </location>
</feature>
<dbReference type="PANTHER" id="PTHR10663">
    <property type="entry name" value="GUANYL-NUCLEOTIDE EXCHANGE FACTOR"/>
    <property type="match status" value="1"/>
</dbReference>
<feature type="region of interest" description="Disordered" evidence="2">
    <location>
        <begin position="1179"/>
        <end position="1202"/>
    </location>
</feature>
<dbReference type="Pfam" id="PF15410">
    <property type="entry name" value="PH_9"/>
    <property type="match status" value="1"/>
</dbReference>
<dbReference type="SUPFAM" id="SSF48425">
    <property type="entry name" value="Sec7 domain"/>
    <property type="match status" value="1"/>
</dbReference>
<feature type="compositionally biased region" description="Pro residues" evidence="2">
    <location>
        <begin position="51"/>
        <end position="66"/>
    </location>
</feature>
<dbReference type="SUPFAM" id="SSF50729">
    <property type="entry name" value="PH domain-like"/>
    <property type="match status" value="1"/>
</dbReference>
<organism evidence="4 5">
    <name type="scientific">Cyclocybe aegerita</name>
    <name type="common">Black poplar mushroom</name>
    <name type="synonym">Agrocybe aegerita</name>
    <dbReference type="NCBI Taxonomy" id="1973307"/>
    <lineage>
        <taxon>Eukaryota</taxon>
        <taxon>Fungi</taxon>
        <taxon>Dikarya</taxon>
        <taxon>Basidiomycota</taxon>
        <taxon>Agaricomycotina</taxon>
        <taxon>Agaricomycetes</taxon>
        <taxon>Agaricomycetidae</taxon>
        <taxon>Agaricales</taxon>
        <taxon>Agaricineae</taxon>
        <taxon>Bolbitiaceae</taxon>
        <taxon>Cyclocybe</taxon>
    </lineage>
</organism>
<feature type="compositionally biased region" description="Basic and acidic residues" evidence="2">
    <location>
        <begin position="1181"/>
        <end position="1190"/>
    </location>
</feature>
<dbReference type="Proteomes" id="UP000467700">
    <property type="component" value="Unassembled WGS sequence"/>
</dbReference>
<dbReference type="PROSITE" id="PS50190">
    <property type="entry name" value="SEC7"/>
    <property type="match status" value="1"/>
</dbReference>
<dbReference type="Gene3D" id="1.10.1000.11">
    <property type="entry name" value="Arf Nucleotide-binding Site Opener,domain 2"/>
    <property type="match status" value="1"/>
</dbReference>
<feature type="compositionally biased region" description="Low complexity" evidence="2">
    <location>
        <begin position="492"/>
        <end position="504"/>
    </location>
</feature>
<accession>A0A8S0XQP0</accession>
<keyword evidence="1" id="KW-0175">Coiled coil</keyword>
<comment type="caution">
    <text evidence="4">The sequence shown here is derived from an EMBL/GenBank/DDBJ whole genome shotgun (WGS) entry which is preliminary data.</text>
</comment>
<sequence>MLREGLDVNSLGVESPSPMNRSFTSQSTSSNHNTPTATPVNRAISRVALQPPTPVIVPPTPSPPGPSNGGTNSNNGGTTTGSGSGNVGRLNPASPLSMSVGPSPSSSSHDLVGEAEEAERQTNRRSMYRSPGTSSSPDLATLLRKAKERGGAMVGQSSGSGSSRREKRRDQEPPPPLPDNGLRKTSSTSPHPPSSYSLSSDKMRTASSPDWVLTGSPKQHKENGTIKAPKSSVRAKTSALWGKMMGQSTVRERSKTDAGLHPSSAGQLSQSSSSNLMNAFAPPVPPIPVEHRPTPTPSASTSPIADVFSSSSSLRPVVPDNKPLPAIVHSPTKARDIEDIDDRSIVFVEKMSPLPALPPPSPTAPAANATKRRSMSVSDADLRAIMTSASSPTIRPLPRPPQTPEARRTKEAVAPQTETLPGFLDVFKGELSSLEPLSSPTLDLRDPSTPARQASYRAKANGIVLSPRDPQGERADDKKSPSISSVADPFASSSPGPSRPSVSSVHDDSAIVPPRTSSLQSPARYSLGSSNIHAPSSRQLTPLRSRSGPSSGLVAQSQSPREANRLRVLHRSTASSSEPSLIATAEDARVLSPHRRGSQQDIYTPESLQFSTSPSPNIEESGDMETRAKELATRCWNEDEEFLAKEKICEWLGGQGQINKAALRHYIDFFDFAGLRLDLAFRRLCGKLYLKAETQQVDRLLEQFSRRYWDCNPGNLYGSANIVHAVSYSLLLLNTDLHVAELVSRMSRSQFVRNTMTAIQMQLQPNSPMTAARLSSSDLTYDDCSSSVRAGSDETEMMTRSKRSDSIASWNSLSKEAIMSLPVSPNHAPNSSIGASQPNGSTPSLQISNGHEQSMSNRAQHGRAWESDMESLLKEMYNAIKHQQILQPINSSLTRPSVSSLSPGGNGMMRNRSLRTGQPDRLTTLKRGSIRGLQSILSSQSGISPYSSNSSIDGRVSPSPSFATSTHEAMYGSSSSFLNPTLGFASNLSHTIIREAQEDDDRSVHSIGSTSTTISISDEELALLGAPWAKEGMLCRKQYWESANKRAKDKSWMDVFVVIQKGELNMFVFGDHTSGMSGTFGGGNWLANAQPVGTIQLAHSLAHALPPPGYNKRPHCMVLTLANRGVYFFQAGTEELVNEWVSTCNYWAARTSKEPLAGGVSNMEYGWNRVVDMYGHGRSRSQTELHREPDLPDSVSVRSGKSTRSKYGWKEGAATVRGGFSPRTDKTFINDWKPPMPPTVASVHDEETQLEALKKHVDSLKRELEVHNELREPMAALYLHRSPNGMKAQSNWEEKSQYLLREIVKYDLYIDSLQAAMALRLKKRGEKALEHALSNSHPTDDPLTGSKKWKGPEELPITEEPEPVTPNARQRFQPSHQRDAAEDDDA</sequence>
<feature type="region of interest" description="Disordered" evidence="2">
    <location>
        <begin position="893"/>
        <end position="915"/>
    </location>
</feature>
<feature type="compositionally biased region" description="Polar residues" evidence="2">
    <location>
        <begin position="599"/>
        <end position="618"/>
    </location>
</feature>
<dbReference type="Pfam" id="PF01369">
    <property type="entry name" value="Sec7"/>
    <property type="match status" value="1"/>
</dbReference>
<feature type="region of interest" description="Disordered" evidence="2">
    <location>
        <begin position="1330"/>
        <end position="1386"/>
    </location>
</feature>
<feature type="compositionally biased region" description="Polar residues" evidence="2">
    <location>
        <begin position="515"/>
        <end position="561"/>
    </location>
</feature>
<dbReference type="PANTHER" id="PTHR10663:SF373">
    <property type="entry name" value="PH AND SEC7 DOMAIN-CONTAINING PROTEIN C11E3.11C"/>
    <property type="match status" value="1"/>
</dbReference>